<dbReference type="PROSITE" id="PS51462">
    <property type="entry name" value="NUDIX"/>
    <property type="match status" value="1"/>
</dbReference>
<evidence type="ECO:0000256" key="3">
    <source>
        <dbReference type="ARBA" id="ARBA00022801"/>
    </source>
</evidence>
<keyword evidence="3 4" id="KW-0378">Hydrolase</keyword>
<dbReference type="InterPro" id="IPR000086">
    <property type="entry name" value="NUDIX_hydrolase_dom"/>
</dbReference>
<proteinExistence type="inferred from homology"/>
<comment type="caution">
    <text evidence="6">The sequence shown here is derived from an EMBL/GenBank/DDBJ whole genome shotgun (WGS) entry which is preliminary data.</text>
</comment>
<dbReference type="SUPFAM" id="SSF55811">
    <property type="entry name" value="Nudix"/>
    <property type="match status" value="1"/>
</dbReference>
<dbReference type="InterPro" id="IPR015797">
    <property type="entry name" value="NUDIX_hydrolase-like_dom_sf"/>
</dbReference>
<dbReference type="PRINTS" id="PR00502">
    <property type="entry name" value="NUDIXFAMILY"/>
</dbReference>
<comment type="cofactor">
    <cofactor evidence="1">
        <name>Mg(2+)</name>
        <dbReference type="ChEBI" id="CHEBI:18420"/>
    </cofactor>
</comment>
<comment type="similarity">
    <text evidence="2 4">Belongs to the Nudix hydrolase family.</text>
</comment>
<dbReference type="PROSITE" id="PS00893">
    <property type="entry name" value="NUDIX_BOX"/>
    <property type="match status" value="1"/>
</dbReference>
<dbReference type="InterPro" id="IPR020084">
    <property type="entry name" value="NUDIX_hydrolase_CS"/>
</dbReference>
<dbReference type="Proteomes" id="UP000294194">
    <property type="component" value="Unassembled WGS sequence"/>
</dbReference>
<dbReference type="CDD" id="cd04690">
    <property type="entry name" value="NUDIX_Hydrolase"/>
    <property type="match status" value="1"/>
</dbReference>
<evidence type="ECO:0000313" key="7">
    <source>
        <dbReference type="Proteomes" id="UP000294194"/>
    </source>
</evidence>
<evidence type="ECO:0000256" key="4">
    <source>
        <dbReference type="RuleBase" id="RU003476"/>
    </source>
</evidence>
<dbReference type="EMBL" id="SISG01000001">
    <property type="protein sequence ID" value="TBN57895.1"/>
    <property type="molecule type" value="Genomic_DNA"/>
</dbReference>
<protein>
    <submittedName>
        <fullName evidence="6">NUDIX domain-containing protein</fullName>
    </submittedName>
</protein>
<evidence type="ECO:0000313" key="6">
    <source>
        <dbReference type="EMBL" id="TBN57895.1"/>
    </source>
</evidence>
<reference evidence="7" key="1">
    <citation type="submission" date="2019-02" db="EMBL/GenBank/DDBJ databases">
        <title>Glaciihabitans arcticus sp. nov., a psychrotolerant bacterium isolated from polar soil.</title>
        <authorList>
            <person name="Dahal R.H."/>
        </authorList>
    </citation>
    <scope>NUCLEOTIDE SEQUENCE [LARGE SCALE GENOMIC DNA]</scope>
    <source>
        <strain evidence="7">RP-3-7</strain>
    </source>
</reference>
<dbReference type="Gene3D" id="3.90.79.10">
    <property type="entry name" value="Nucleoside Triphosphate Pyrophosphohydrolase"/>
    <property type="match status" value="1"/>
</dbReference>
<evidence type="ECO:0000259" key="5">
    <source>
        <dbReference type="PROSITE" id="PS51462"/>
    </source>
</evidence>
<evidence type="ECO:0000256" key="2">
    <source>
        <dbReference type="ARBA" id="ARBA00005582"/>
    </source>
</evidence>
<dbReference type="RefSeq" id="WP_130982004.1">
    <property type="nucleotide sequence ID" value="NZ_SISG01000001.1"/>
</dbReference>
<sequence>MSTVLRIVAAVLVDDVGRVLLVRKRGTTSWMQPGGKIEPGELPQNALARELNEELGLVLDPGDFEYWGRFEAEAANEPDHTVDSDVFFVTVNGPVAVAAEIEELRWITLGEDHGLVVAPLSELHLFPLLAERRGSRPLG</sequence>
<name>A0A4Q9GTA8_9MICO</name>
<dbReference type="AlphaFoldDB" id="A0A4Q9GTA8"/>
<dbReference type="InterPro" id="IPR020476">
    <property type="entry name" value="Nudix_hydrolase"/>
</dbReference>
<dbReference type="Pfam" id="PF00293">
    <property type="entry name" value="NUDIX"/>
    <property type="match status" value="1"/>
</dbReference>
<dbReference type="PANTHER" id="PTHR43046:SF2">
    <property type="entry name" value="8-OXO-DGTP DIPHOSPHATASE-RELATED"/>
    <property type="match status" value="1"/>
</dbReference>
<organism evidence="6 7">
    <name type="scientific">Glaciihabitans arcticus</name>
    <dbReference type="NCBI Taxonomy" id="2668039"/>
    <lineage>
        <taxon>Bacteria</taxon>
        <taxon>Bacillati</taxon>
        <taxon>Actinomycetota</taxon>
        <taxon>Actinomycetes</taxon>
        <taxon>Micrococcales</taxon>
        <taxon>Microbacteriaceae</taxon>
        <taxon>Glaciihabitans</taxon>
    </lineage>
</organism>
<accession>A0A4Q9GTA8</accession>
<dbReference type="GO" id="GO:0016787">
    <property type="term" value="F:hydrolase activity"/>
    <property type="evidence" value="ECO:0007669"/>
    <property type="project" value="UniProtKB-KW"/>
</dbReference>
<gene>
    <name evidence="6" type="ORF">EYE40_11095</name>
</gene>
<keyword evidence="7" id="KW-1185">Reference proteome</keyword>
<evidence type="ECO:0000256" key="1">
    <source>
        <dbReference type="ARBA" id="ARBA00001946"/>
    </source>
</evidence>
<feature type="domain" description="Nudix hydrolase" evidence="5">
    <location>
        <begin position="4"/>
        <end position="131"/>
    </location>
</feature>
<dbReference type="PANTHER" id="PTHR43046">
    <property type="entry name" value="GDP-MANNOSE MANNOSYL HYDROLASE"/>
    <property type="match status" value="1"/>
</dbReference>